<comment type="catalytic activity">
    <reaction evidence="2">
        <text>oxidized coenzyme F420-(gamma-L-Glu)(n) + a quinol + H(+) = reduced coenzyme F420-(gamma-L-Glu)(n) + a quinone</text>
        <dbReference type="Rhea" id="RHEA:39663"/>
        <dbReference type="Rhea" id="RHEA-COMP:12939"/>
        <dbReference type="Rhea" id="RHEA-COMP:14378"/>
        <dbReference type="ChEBI" id="CHEBI:15378"/>
        <dbReference type="ChEBI" id="CHEBI:24646"/>
        <dbReference type="ChEBI" id="CHEBI:132124"/>
        <dbReference type="ChEBI" id="CHEBI:133980"/>
        <dbReference type="ChEBI" id="CHEBI:139511"/>
    </reaction>
</comment>
<dbReference type="InterPro" id="IPR012349">
    <property type="entry name" value="Split_barrel_FMN-bd"/>
</dbReference>
<dbReference type="PANTHER" id="PTHR39428:SF3">
    <property type="entry name" value="DEAZAFLAVIN-DEPENDENT NITROREDUCTASE"/>
    <property type="match status" value="1"/>
</dbReference>
<evidence type="ECO:0000256" key="2">
    <source>
        <dbReference type="ARBA" id="ARBA00049106"/>
    </source>
</evidence>
<keyword evidence="4" id="KW-1185">Reference proteome</keyword>
<dbReference type="EMBL" id="JBIRYO010000005">
    <property type="protein sequence ID" value="MFI2473675.1"/>
    <property type="molecule type" value="Genomic_DNA"/>
</dbReference>
<gene>
    <name evidence="3" type="ORF">ACH49W_09905</name>
</gene>
<name>A0ABW7WXU6_9NOCA</name>
<dbReference type="Gene3D" id="2.30.110.10">
    <property type="entry name" value="Electron Transport, Fmn-binding Protein, Chain A"/>
    <property type="match status" value="1"/>
</dbReference>
<dbReference type="RefSeq" id="WP_397092343.1">
    <property type="nucleotide sequence ID" value="NZ_JBIRYO010000005.1"/>
</dbReference>
<reference evidence="3 4" key="1">
    <citation type="submission" date="2024-10" db="EMBL/GenBank/DDBJ databases">
        <title>The Natural Products Discovery Center: Release of the First 8490 Sequenced Strains for Exploring Actinobacteria Biosynthetic Diversity.</title>
        <authorList>
            <person name="Kalkreuter E."/>
            <person name="Kautsar S.A."/>
            <person name="Yang D."/>
            <person name="Bader C.D."/>
            <person name="Teijaro C.N."/>
            <person name="Fluegel L."/>
            <person name="Davis C.M."/>
            <person name="Simpson J.R."/>
            <person name="Lauterbach L."/>
            <person name="Steele A.D."/>
            <person name="Gui C."/>
            <person name="Meng S."/>
            <person name="Li G."/>
            <person name="Viehrig K."/>
            <person name="Ye F."/>
            <person name="Su P."/>
            <person name="Kiefer A.F."/>
            <person name="Nichols A."/>
            <person name="Cepeda A.J."/>
            <person name="Yan W."/>
            <person name="Fan B."/>
            <person name="Jiang Y."/>
            <person name="Adhikari A."/>
            <person name="Zheng C.-J."/>
            <person name="Schuster L."/>
            <person name="Cowan T.M."/>
            <person name="Smanski M.J."/>
            <person name="Chevrette M.G."/>
            <person name="De Carvalho L.P.S."/>
            <person name="Shen B."/>
        </authorList>
    </citation>
    <scope>NUCLEOTIDE SEQUENCE [LARGE SCALE GENOMIC DNA]</scope>
    <source>
        <strain evidence="3 4">NPDC019275</strain>
    </source>
</reference>
<organism evidence="3 4">
    <name type="scientific">Nocardia xishanensis</name>
    <dbReference type="NCBI Taxonomy" id="238964"/>
    <lineage>
        <taxon>Bacteria</taxon>
        <taxon>Bacillati</taxon>
        <taxon>Actinomycetota</taxon>
        <taxon>Actinomycetes</taxon>
        <taxon>Mycobacteriales</taxon>
        <taxon>Nocardiaceae</taxon>
        <taxon>Nocardia</taxon>
    </lineage>
</organism>
<dbReference type="Proteomes" id="UP001611415">
    <property type="component" value="Unassembled WGS sequence"/>
</dbReference>
<evidence type="ECO:0000256" key="1">
    <source>
        <dbReference type="ARBA" id="ARBA00008710"/>
    </source>
</evidence>
<protein>
    <submittedName>
        <fullName evidence="3">Nitroreductase family deazaflavin-dependent oxidoreductase</fullName>
    </submittedName>
</protein>
<evidence type="ECO:0000313" key="3">
    <source>
        <dbReference type="EMBL" id="MFI2473675.1"/>
    </source>
</evidence>
<sequence length="159" mass="17906">MPALAFRSAKLLVITVHPLYVAIAKRVLPPIDRAMYALTGGRIFSMTFFSGLLLTTTGRKTGQRRSIPLLYVEHHGLKYVIGSNFGQRSHPVWTLNLIATPEAVISVRGRRIPVKARLLDGDERALIWPVLTSAWPAFDHYTDRTGRTLRVFELTELPE</sequence>
<dbReference type="PANTHER" id="PTHR39428">
    <property type="entry name" value="F420H(2)-DEPENDENT QUINONE REDUCTASE RV1261C"/>
    <property type="match status" value="1"/>
</dbReference>
<dbReference type="NCBIfam" id="TIGR00026">
    <property type="entry name" value="hi_GC_TIGR00026"/>
    <property type="match status" value="1"/>
</dbReference>
<dbReference type="Pfam" id="PF04075">
    <property type="entry name" value="F420H2_quin_red"/>
    <property type="match status" value="1"/>
</dbReference>
<accession>A0ABW7WXU6</accession>
<comment type="caution">
    <text evidence="3">The sequence shown here is derived from an EMBL/GenBank/DDBJ whole genome shotgun (WGS) entry which is preliminary data.</text>
</comment>
<dbReference type="InterPro" id="IPR004378">
    <property type="entry name" value="F420H2_quin_Rdtase"/>
</dbReference>
<comment type="similarity">
    <text evidence="1">Belongs to the F420H(2)-dependent quinone reductase family.</text>
</comment>
<evidence type="ECO:0000313" key="4">
    <source>
        <dbReference type="Proteomes" id="UP001611415"/>
    </source>
</evidence>
<proteinExistence type="inferred from homology"/>